<dbReference type="EMBL" id="CM047739">
    <property type="protein sequence ID" value="KAJ0043072.1"/>
    <property type="molecule type" value="Genomic_DNA"/>
</dbReference>
<comment type="caution">
    <text evidence="1">The sequence shown here is derived from an EMBL/GenBank/DDBJ whole genome shotgun (WGS) entry which is preliminary data.</text>
</comment>
<keyword evidence="2" id="KW-1185">Reference proteome</keyword>
<protein>
    <submittedName>
        <fullName evidence="1">Uncharacterized protein</fullName>
    </submittedName>
</protein>
<name>A0ACC0YWQ4_9ROSI</name>
<organism evidence="1 2">
    <name type="scientific">Pistacia integerrima</name>
    <dbReference type="NCBI Taxonomy" id="434235"/>
    <lineage>
        <taxon>Eukaryota</taxon>
        <taxon>Viridiplantae</taxon>
        <taxon>Streptophyta</taxon>
        <taxon>Embryophyta</taxon>
        <taxon>Tracheophyta</taxon>
        <taxon>Spermatophyta</taxon>
        <taxon>Magnoliopsida</taxon>
        <taxon>eudicotyledons</taxon>
        <taxon>Gunneridae</taxon>
        <taxon>Pentapetalae</taxon>
        <taxon>rosids</taxon>
        <taxon>malvids</taxon>
        <taxon>Sapindales</taxon>
        <taxon>Anacardiaceae</taxon>
        <taxon>Pistacia</taxon>
    </lineage>
</organism>
<proteinExistence type="predicted"/>
<reference evidence="2" key="1">
    <citation type="journal article" date="2023" name="G3 (Bethesda)">
        <title>Genome assembly and association tests identify interacting loci associated with vigor, precocity, and sex in interspecific pistachio rootstocks.</title>
        <authorList>
            <person name="Palmer W."/>
            <person name="Jacygrad E."/>
            <person name="Sagayaradj S."/>
            <person name="Cavanaugh K."/>
            <person name="Han R."/>
            <person name="Bertier L."/>
            <person name="Beede B."/>
            <person name="Kafkas S."/>
            <person name="Golino D."/>
            <person name="Preece J."/>
            <person name="Michelmore R."/>
        </authorList>
    </citation>
    <scope>NUCLEOTIDE SEQUENCE [LARGE SCALE GENOMIC DNA]</scope>
</reference>
<sequence length="375" mass="41809">MFNSVNKWVILVLLISFLFSLRTPQKSTQTEEQKIETHPVFSVFLQTQQGASLGPNPGLEYDHYRDSCPDAEKIVRSMMSKIYCEQKDVSAALLRLFFHDCFIRGCDASLFLDDSNGNTNHSIERRAAPHSTLKGFDKIDLIKAELERACPGVVSCADTLALATRDGIILQGGPYYPVFTGRRDSSESYFQEAMDEIPKPDGNLSRTLHLFSLRGFNERETVSLLGTHSKFSHLSRAHNIGKISCQFIQDRLYNFTGTGQPDPTIAADFLNELRLNCQANHGSSSLNDSAISSGSDFDAHYFRSLLRGRGLLFADQQLMADEKTATHVKYYASGDGTIFRIDFARAMVKMSNLGVLSGSQGQVRIKCSLPAEYSR</sequence>
<accession>A0ACC0YWQ4</accession>
<evidence type="ECO:0000313" key="2">
    <source>
        <dbReference type="Proteomes" id="UP001163603"/>
    </source>
</evidence>
<dbReference type="Proteomes" id="UP001163603">
    <property type="component" value="Chromosome 4"/>
</dbReference>
<evidence type="ECO:0000313" key="1">
    <source>
        <dbReference type="EMBL" id="KAJ0043072.1"/>
    </source>
</evidence>
<gene>
    <name evidence="1" type="ORF">Pint_18161</name>
</gene>